<comment type="subcellular location">
    <subcellularLocation>
        <location evidence="2">Cell junction</location>
        <location evidence="2">Gap junction</location>
    </subcellularLocation>
    <subcellularLocation>
        <location evidence="1">Cytoplasm</location>
    </subcellularLocation>
    <subcellularLocation>
        <location evidence="3">Secreted</location>
    </subcellularLocation>
</comment>
<gene>
    <name evidence="19" type="ORF">COCON_G00019420</name>
</gene>
<dbReference type="PROSITE" id="PS01225">
    <property type="entry name" value="CTCK_2"/>
    <property type="match status" value="1"/>
</dbReference>
<feature type="domain" description="CTCK" evidence="17">
    <location>
        <begin position="176"/>
        <end position="251"/>
    </location>
</feature>
<dbReference type="GO" id="GO:0031012">
    <property type="term" value="C:extracellular matrix"/>
    <property type="evidence" value="ECO:0007669"/>
    <property type="project" value="TreeGrafter"/>
</dbReference>
<dbReference type="GO" id="GO:0045597">
    <property type="term" value="P:positive regulation of cell differentiation"/>
    <property type="evidence" value="ECO:0007669"/>
    <property type="project" value="TreeGrafter"/>
</dbReference>
<name>A0A9Q1E499_CONCO</name>
<keyword evidence="20" id="KW-1185">Reference proteome</keyword>
<dbReference type="InterPro" id="IPR001007">
    <property type="entry name" value="VWF_dom"/>
</dbReference>
<dbReference type="GO" id="GO:0005737">
    <property type="term" value="C:cytoplasm"/>
    <property type="evidence" value="ECO:0007669"/>
    <property type="project" value="UniProtKB-SubCell"/>
</dbReference>
<evidence type="ECO:0000259" key="18">
    <source>
        <dbReference type="PROSITE" id="PS50184"/>
    </source>
</evidence>
<dbReference type="Pfam" id="PF00007">
    <property type="entry name" value="Cys_knot"/>
    <property type="match status" value="1"/>
</dbReference>
<evidence type="ECO:0000313" key="20">
    <source>
        <dbReference type="Proteomes" id="UP001152803"/>
    </source>
</evidence>
<evidence type="ECO:0000256" key="8">
    <source>
        <dbReference type="ARBA" id="ARBA00022868"/>
    </source>
</evidence>
<dbReference type="GO" id="GO:0005921">
    <property type="term" value="C:gap junction"/>
    <property type="evidence" value="ECO:0007669"/>
    <property type="project" value="UniProtKB-SubCell"/>
</dbReference>
<evidence type="ECO:0000256" key="9">
    <source>
        <dbReference type="ARBA" id="ARBA00022949"/>
    </source>
</evidence>
<keyword evidence="9" id="KW-0965">Cell junction</keyword>
<organism evidence="19 20">
    <name type="scientific">Conger conger</name>
    <name type="common">Conger eel</name>
    <name type="synonym">Muraena conger</name>
    <dbReference type="NCBI Taxonomy" id="82655"/>
    <lineage>
        <taxon>Eukaryota</taxon>
        <taxon>Metazoa</taxon>
        <taxon>Chordata</taxon>
        <taxon>Craniata</taxon>
        <taxon>Vertebrata</taxon>
        <taxon>Euteleostomi</taxon>
        <taxon>Actinopterygii</taxon>
        <taxon>Neopterygii</taxon>
        <taxon>Teleostei</taxon>
        <taxon>Anguilliformes</taxon>
        <taxon>Congridae</taxon>
        <taxon>Conger</taxon>
    </lineage>
</organism>
<dbReference type="PROSITE" id="PS50184">
    <property type="entry name" value="VWFC_2"/>
    <property type="match status" value="1"/>
</dbReference>
<keyword evidence="7" id="KW-0732">Signal</keyword>
<evidence type="ECO:0000256" key="6">
    <source>
        <dbReference type="ARBA" id="ARBA00022525"/>
    </source>
</evidence>
<evidence type="ECO:0000256" key="16">
    <source>
        <dbReference type="PROSITE-ProRule" id="PRU00039"/>
    </source>
</evidence>
<dbReference type="PROSITE" id="PS01208">
    <property type="entry name" value="VWFC_1"/>
    <property type="match status" value="1"/>
</dbReference>
<dbReference type="InterPro" id="IPR000884">
    <property type="entry name" value="TSP1_rpt"/>
</dbReference>
<evidence type="ECO:0000256" key="11">
    <source>
        <dbReference type="ARBA" id="ARBA00023157"/>
    </source>
</evidence>
<dbReference type="Gene3D" id="2.20.100.10">
    <property type="entry name" value="Thrombospondin type-1 (TSP1) repeat"/>
    <property type="match status" value="1"/>
</dbReference>
<evidence type="ECO:0000256" key="10">
    <source>
        <dbReference type="ARBA" id="ARBA00023030"/>
    </source>
</evidence>
<evidence type="ECO:0000256" key="1">
    <source>
        <dbReference type="ARBA" id="ARBA00004496"/>
    </source>
</evidence>
<dbReference type="GO" id="GO:0005615">
    <property type="term" value="C:extracellular space"/>
    <property type="evidence" value="ECO:0007669"/>
    <property type="project" value="TreeGrafter"/>
</dbReference>
<evidence type="ECO:0000256" key="5">
    <source>
        <dbReference type="ARBA" id="ARBA00022490"/>
    </source>
</evidence>
<evidence type="ECO:0000313" key="19">
    <source>
        <dbReference type="EMBL" id="KAJ8289283.1"/>
    </source>
</evidence>
<keyword evidence="6" id="KW-0964">Secreted</keyword>
<sequence>MCRLELSCGALAAREGQSCDLGGVAYRSGEEFQPSCDLRCVCLSGEIGCVPTCPGARGPPPARCPAPRRVTVPGQCCEDWACDPAPQDSPFQGAMAATSRKMYREAGLGAELESGRDNCIAQTTPWSECSASCGMGVSARVTNDNQHCQLEKQNRLCLLRPCHAHQQSAIKRGRRCVRSLRSVGPVRFSLSGCRSVRAFRLRFCGVCRDGRCCRAQSSLTRQVEFRCPEGGRFLRSVMFIRTCTCHSDLCPRDNDIFHSPHLRPLGGDYLISMSPRPDHGLPH</sequence>
<evidence type="ECO:0000256" key="7">
    <source>
        <dbReference type="ARBA" id="ARBA00022729"/>
    </source>
</evidence>
<dbReference type="InterPro" id="IPR050941">
    <property type="entry name" value="CCN"/>
</dbReference>
<keyword evidence="8" id="KW-0303">Gap junction</keyword>
<keyword evidence="10" id="KW-0339">Growth factor</keyword>
<dbReference type="OrthoDB" id="365605at2759"/>
<dbReference type="GO" id="GO:0008201">
    <property type="term" value="F:heparin binding"/>
    <property type="evidence" value="ECO:0007669"/>
    <property type="project" value="TreeGrafter"/>
</dbReference>
<comment type="caution">
    <text evidence="16">Lacks conserved residue(s) required for the propagation of feature annotation.</text>
</comment>
<dbReference type="AlphaFoldDB" id="A0A9Q1E499"/>
<dbReference type="PROSITE" id="PS50092">
    <property type="entry name" value="TSP1"/>
    <property type="match status" value="1"/>
</dbReference>
<dbReference type="FunFam" id="2.20.100.10:FF:000046">
    <property type="entry name" value="Cellular communication network factor 4"/>
    <property type="match status" value="1"/>
</dbReference>
<evidence type="ECO:0000256" key="2">
    <source>
        <dbReference type="ARBA" id="ARBA00004610"/>
    </source>
</evidence>
<keyword evidence="11" id="KW-1015">Disulfide bond</keyword>
<evidence type="ECO:0000256" key="4">
    <source>
        <dbReference type="ARBA" id="ARBA00008125"/>
    </source>
</evidence>
<reference evidence="19" key="1">
    <citation type="journal article" date="2023" name="Science">
        <title>Genome structures resolve the early diversification of teleost fishes.</title>
        <authorList>
            <person name="Parey E."/>
            <person name="Louis A."/>
            <person name="Montfort J."/>
            <person name="Bouchez O."/>
            <person name="Roques C."/>
            <person name="Iampietro C."/>
            <person name="Lluch J."/>
            <person name="Castinel A."/>
            <person name="Donnadieu C."/>
            <person name="Desvignes T."/>
            <person name="Floi Bucao C."/>
            <person name="Jouanno E."/>
            <person name="Wen M."/>
            <person name="Mejri S."/>
            <person name="Dirks R."/>
            <person name="Jansen H."/>
            <person name="Henkel C."/>
            <person name="Chen W.J."/>
            <person name="Zahm M."/>
            <person name="Cabau C."/>
            <person name="Klopp C."/>
            <person name="Thompson A.W."/>
            <person name="Robinson-Rechavi M."/>
            <person name="Braasch I."/>
            <person name="Lecointre G."/>
            <person name="Bobe J."/>
            <person name="Postlethwait J.H."/>
            <person name="Berthelot C."/>
            <person name="Roest Crollius H."/>
            <person name="Guiguen Y."/>
        </authorList>
    </citation>
    <scope>NUCLEOTIDE SEQUENCE</scope>
    <source>
        <strain evidence="19">Concon-B</strain>
    </source>
</reference>
<accession>A0A9Q1E499</accession>
<evidence type="ECO:0000259" key="17">
    <source>
        <dbReference type="PROSITE" id="PS01225"/>
    </source>
</evidence>
<evidence type="ECO:0000256" key="15">
    <source>
        <dbReference type="ARBA" id="ARBA00077787"/>
    </source>
</evidence>
<dbReference type="PANTHER" id="PTHR11348:SF23">
    <property type="entry name" value="CELLULAR COMMUNICATION NETWORK FACTOR 2B"/>
    <property type="match status" value="1"/>
</dbReference>
<dbReference type="GO" id="GO:0008083">
    <property type="term" value="F:growth factor activity"/>
    <property type="evidence" value="ECO:0007669"/>
    <property type="project" value="UniProtKB-KW"/>
</dbReference>
<dbReference type="InterPro" id="IPR043973">
    <property type="entry name" value="TSP1_CCN"/>
</dbReference>
<keyword evidence="12" id="KW-0325">Glycoprotein</keyword>
<evidence type="ECO:0000256" key="12">
    <source>
        <dbReference type="ARBA" id="ARBA00023180"/>
    </source>
</evidence>
<comment type="caution">
    <text evidence="19">The sequence shown here is derived from an EMBL/GenBank/DDBJ whole genome shotgun (WGS) entry which is preliminary data.</text>
</comment>
<keyword evidence="5" id="KW-0963">Cytoplasm</keyword>
<dbReference type="SMART" id="SM00209">
    <property type="entry name" value="TSP1"/>
    <property type="match status" value="1"/>
</dbReference>
<dbReference type="SMART" id="SM00041">
    <property type="entry name" value="CT"/>
    <property type="match status" value="1"/>
</dbReference>
<dbReference type="PANTHER" id="PTHR11348">
    <property type="entry name" value="CONNECTIVE TISSUE GROWTH FACTOR-RELATED"/>
    <property type="match status" value="1"/>
</dbReference>
<dbReference type="SUPFAM" id="SSF57603">
    <property type="entry name" value="FnI-like domain"/>
    <property type="match status" value="1"/>
</dbReference>
<dbReference type="InterPro" id="IPR006208">
    <property type="entry name" value="Glyco_hormone_CN"/>
</dbReference>
<proteinExistence type="inferred from homology"/>
<evidence type="ECO:0000256" key="14">
    <source>
        <dbReference type="ARBA" id="ARBA00042352"/>
    </source>
</evidence>
<protein>
    <recommendedName>
        <fullName evidence="13">CCN family member 3</fullName>
    </recommendedName>
    <alternativeName>
        <fullName evidence="14">Cellular communication network factor 3</fullName>
    </alternativeName>
    <alternativeName>
        <fullName evidence="15">Protein NOV homolog</fullName>
    </alternativeName>
</protein>
<comment type="similarity">
    <text evidence="4">Belongs to the CCN family.</text>
</comment>
<dbReference type="PROSITE" id="PS01185">
    <property type="entry name" value="CTCK_1"/>
    <property type="match status" value="1"/>
</dbReference>
<feature type="domain" description="VWFC" evidence="18">
    <location>
        <begin position="17"/>
        <end position="83"/>
    </location>
</feature>
<dbReference type="GO" id="GO:0007155">
    <property type="term" value="P:cell adhesion"/>
    <property type="evidence" value="ECO:0007669"/>
    <property type="project" value="TreeGrafter"/>
</dbReference>
<dbReference type="Pfam" id="PF00093">
    <property type="entry name" value="VWC"/>
    <property type="match status" value="1"/>
</dbReference>
<dbReference type="SMART" id="SM00214">
    <property type="entry name" value="VWC"/>
    <property type="match status" value="1"/>
</dbReference>
<dbReference type="InterPro" id="IPR036383">
    <property type="entry name" value="TSP1_rpt_sf"/>
</dbReference>
<dbReference type="Pfam" id="PF19035">
    <property type="entry name" value="TSP1_CCN"/>
    <property type="match status" value="1"/>
</dbReference>
<dbReference type="SUPFAM" id="SSF82895">
    <property type="entry name" value="TSP-1 type 1 repeat"/>
    <property type="match status" value="1"/>
</dbReference>
<evidence type="ECO:0000256" key="13">
    <source>
        <dbReference type="ARBA" id="ARBA00039944"/>
    </source>
</evidence>
<dbReference type="InterPro" id="IPR006207">
    <property type="entry name" value="Cys_knot_C"/>
</dbReference>
<evidence type="ECO:0000256" key="3">
    <source>
        <dbReference type="ARBA" id="ARBA00004613"/>
    </source>
</evidence>
<dbReference type="Proteomes" id="UP001152803">
    <property type="component" value="Unassembled WGS sequence"/>
</dbReference>
<dbReference type="GO" id="GO:0005178">
    <property type="term" value="F:integrin binding"/>
    <property type="evidence" value="ECO:0007669"/>
    <property type="project" value="TreeGrafter"/>
</dbReference>
<dbReference type="GO" id="GO:0051239">
    <property type="term" value="P:regulation of multicellular organismal process"/>
    <property type="evidence" value="ECO:0007669"/>
    <property type="project" value="UniProtKB-ARBA"/>
</dbReference>
<dbReference type="EMBL" id="JAFJMO010000001">
    <property type="protein sequence ID" value="KAJ8289283.1"/>
    <property type="molecule type" value="Genomic_DNA"/>
</dbReference>